<dbReference type="InterPro" id="IPR005648">
    <property type="entry name" value="FlgD"/>
</dbReference>
<evidence type="ECO:0000313" key="7">
    <source>
        <dbReference type="Proteomes" id="UP000030905"/>
    </source>
</evidence>
<dbReference type="PATRIC" id="fig|1262449.3.peg.1658"/>
<dbReference type="eggNOG" id="COG1843">
    <property type="taxonomic scope" value="Bacteria"/>
</dbReference>
<evidence type="ECO:0000256" key="3">
    <source>
        <dbReference type="SAM" id="MobiDB-lite"/>
    </source>
</evidence>
<organism evidence="4 7">
    <name type="scientific">Clostridium pasteurianum DSM 525 = ATCC 6013</name>
    <dbReference type="NCBI Taxonomy" id="1262449"/>
    <lineage>
        <taxon>Bacteria</taxon>
        <taxon>Bacillati</taxon>
        <taxon>Bacillota</taxon>
        <taxon>Clostridia</taxon>
        <taxon>Eubacteriales</taxon>
        <taxon>Clostridiaceae</taxon>
        <taxon>Clostridium</taxon>
    </lineage>
</organism>
<dbReference type="EMBL" id="CP009268">
    <property type="protein sequence ID" value="AJA51879.1"/>
    <property type="molecule type" value="Genomic_DNA"/>
</dbReference>
<accession>A0A0H3J1W0</accession>
<evidence type="ECO:0000313" key="4">
    <source>
        <dbReference type="EMBL" id="AJA51879.1"/>
    </source>
</evidence>
<feature type="region of interest" description="Disordered" evidence="3">
    <location>
        <begin position="1"/>
        <end position="30"/>
    </location>
</feature>
<feature type="region of interest" description="Disordered" evidence="3">
    <location>
        <begin position="151"/>
        <end position="198"/>
    </location>
</feature>
<gene>
    <name evidence="4" type="primary">flgD</name>
    <name evidence="4" type="ORF">CLPA_c18210</name>
    <name evidence="5" type="ORF">CP6013_01360</name>
</gene>
<keyword evidence="2" id="KW-1005">Bacterial flagellum biogenesis</keyword>
<dbReference type="KEGG" id="cpae:CPAST_c18210"/>
<reference evidence="4 7" key="1">
    <citation type="journal article" date="2015" name="Genome Announc.">
        <title>Complete Genome Sequence of the Nitrogen-Fixing and Solvent-Producing Clostridium pasteurianum DSM 525.</title>
        <authorList>
            <person name="Poehlein A."/>
            <person name="Grosse-Honebrink A."/>
            <person name="Zhang Y."/>
            <person name="Minton N.P."/>
            <person name="Daniel R."/>
        </authorList>
    </citation>
    <scope>NUCLEOTIDE SEQUENCE [LARGE SCALE GENOMIC DNA]</scope>
    <source>
        <strain evidence="4">DSM 525</strain>
        <strain evidence="7">DSM 525 / ATCC 6013</strain>
    </source>
</reference>
<keyword evidence="7" id="KW-1185">Reference proteome</keyword>
<dbReference type="RefSeq" id="WP_003444006.1">
    <property type="nucleotide sequence ID" value="NZ_ANZB01000004.1"/>
</dbReference>
<comment type="similarity">
    <text evidence="1">Belongs to the FlgD family.</text>
</comment>
<sequence>MAVTNNNTPILTGYKSNVTSSGKTDKGTPIVKKGQEIDKNSFLKILSAELSNQDPTSSSNQDSTQYVAQLAQFSSLEQMSNLNSTMTLNSASNLIGVPVEFNSLNSLGNNYVGIVKSVTRNGDSIALSVATSDNGKAIDKDFDYGDILQINPEISTDNSSSDSSNSDSENTTDTINTSDSNESTNLSDTNSTTDDVKL</sequence>
<evidence type="ECO:0000313" key="6">
    <source>
        <dbReference type="Proteomes" id="UP000028042"/>
    </source>
</evidence>
<keyword evidence="4" id="KW-0282">Flagellum</keyword>
<protein>
    <submittedName>
        <fullName evidence="4 5">Flagellar hook capping protein</fullName>
    </submittedName>
</protein>
<evidence type="ECO:0000256" key="2">
    <source>
        <dbReference type="ARBA" id="ARBA00022795"/>
    </source>
</evidence>
<feature type="compositionally biased region" description="Polar residues" evidence="3">
    <location>
        <begin position="1"/>
        <end position="22"/>
    </location>
</feature>
<name>A0A0H3J1W0_CLOPA</name>
<reference evidence="5" key="2">
    <citation type="submission" date="2015-10" db="EMBL/GenBank/DDBJ databases">
        <title>Improved Draft Genome Sequence of Clostridium pasteurianum Strain ATCC 6013 (DSM 525) Using a Hybrid Next-Generation Sequencing Approach.</title>
        <authorList>
            <person name="Pyne M.E."/>
            <person name="Utturkar S.M."/>
            <person name="Brown S.D."/>
            <person name="Moo-Young M."/>
            <person name="Chung D.A."/>
            <person name="Chou P.C."/>
        </authorList>
    </citation>
    <scope>NUCLEOTIDE SEQUENCE</scope>
    <source>
        <strain evidence="5">ATCC 6013</strain>
    </source>
</reference>
<keyword evidence="4" id="KW-0969">Cilium</keyword>
<keyword evidence="4" id="KW-0966">Cell projection</keyword>
<dbReference type="GO" id="GO:0044781">
    <property type="term" value="P:bacterial-type flagellum organization"/>
    <property type="evidence" value="ECO:0007669"/>
    <property type="project" value="UniProtKB-KW"/>
</dbReference>
<dbReference type="KEGG" id="cpat:CLPA_c18210"/>
<feature type="compositionally biased region" description="Low complexity" evidence="3">
    <location>
        <begin position="154"/>
        <end position="198"/>
    </location>
</feature>
<dbReference type="AlphaFoldDB" id="A0A0H3J1W0"/>
<proteinExistence type="inferred from homology"/>
<dbReference type="Pfam" id="PF03963">
    <property type="entry name" value="FlgD"/>
    <property type="match status" value="1"/>
</dbReference>
<reference evidence="5 6" key="3">
    <citation type="journal article" name="Genome Announc.">
        <title>Improved Draft Genome Sequence of Clostridium pasteurianum Strain ATCC 6013 (DSM 525) Using a Hybrid Next-Generation Sequencing Approach.</title>
        <authorList>
            <person name="Pyne M.E."/>
            <person name="Utturkar S."/>
            <person name="Brown S.D."/>
            <person name="Moo-Young M."/>
            <person name="Chung D.A."/>
            <person name="Chou C.P."/>
        </authorList>
    </citation>
    <scope>NUCLEOTIDE SEQUENCE [LARGE SCALE GENOMIC DNA]</scope>
    <source>
        <strain evidence="5 6">ATCC 6013</strain>
    </source>
</reference>
<dbReference type="GeneID" id="93073981"/>
<dbReference type="Proteomes" id="UP000028042">
    <property type="component" value="Unassembled WGS sequence"/>
</dbReference>
<evidence type="ECO:0000256" key="1">
    <source>
        <dbReference type="ARBA" id="ARBA00010577"/>
    </source>
</evidence>
<dbReference type="Proteomes" id="UP000030905">
    <property type="component" value="Chromosome"/>
</dbReference>
<evidence type="ECO:0000313" key="5">
    <source>
        <dbReference type="EMBL" id="KRU12113.1"/>
    </source>
</evidence>
<dbReference type="EMBL" id="JPGY02000001">
    <property type="protein sequence ID" value="KRU12113.1"/>
    <property type="molecule type" value="Genomic_DNA"/>
</dbReference>